<dbReference type="EMBL" id="PQFF01000237">
    <property type="protein sequence ID" value="RHZ71353.1"/>
    <property type="molecule type" value="Genomic_DNA"/>
</dbReference>
<dbReference type="Proteomes" id="UP000266861">
    <property type="component" value="Unassembled WGS sequence"/>
</dbReference>
<reference evidence="1 2" key="1">
    <citation type="submission" date="2018-08" db="EMBL/GenBank/DDBJ databases">
        <title>Genome and evolution of the arbuscular mycorrhizal fungus Diversispora epigaea (formerly Glomus versiforme) and its bacterial endosymbionts.</title>
        <authorList>
            <person name="Sun X."/>
            <person name="Fei Z."/>
            <person name="Harrison M."/>
        </authorList>
    </citation>
    <scope>NUCLEOTIDE SEQUENCE [LARGE SCALE GENOMIC DNA]</scope>
    <source>
        <strain evidence="1 2">IT104</strain>
    </source>
</reference>
<organism evidence="1 2">
    <name type="scientific">Diversispora epigaea</name>
    <dbReference type="NCBI Taxonomy" id="1348612"/>
    <lineage>
        <taxon>Eukaryota</taxon>
        <taxon>Fungi</taxon>
        <taxon>Fungi incertae sedis</taxon>
        <taxon>Mucoromycota</taxon>
        <taxon>Glomeromycotina</taxon>
        <taxon>Glomeromycetes</taxon>
        <taxon>Diversisporales</taxon>
        <taxon>Diversisporaceae</taxon>
        <taxon>Diversispora</taxon>
    </lineage>
</organism>
<comment type="caution">
    <text evidence="1">The sequence shown here is derived from an EMBL/GenBank/DDBJ whole genome shotgun (WGS) entry which is preliminary data.</text>
</comment>
<name>A0A397IE27_9GLOM</name>
<evidence type="ECO:0000313" key="2">
    <source>
        <dbReference type="Proteomes" id="UP000266861"/>
    </source>
</evidence>
<proteinExistence type="predicted"/>
<keyword evidence="2" id="KW-1185">Reference proteome</keyword>
<evidence type="ECO:0000313" key="1">
    <source>
        <dbReference type="EMBL" id="RHZ71353.1"/>
    </source>
</evidence>
<gene>
    <name evidence="1" type="ORF">Glove_259g4</name>
</gene>
<sequence length="79" mass="9322">MSHKIFQDLRMFHYDTLIWALYAITGYWNTRMLGNTGTLGNCNTGKLGTGMLECWTTLNAEILEHWNFRQHWITGQLER</sequence>
<dbReference type="AlphaFoldDB" id="A0A397IE27"/>
<protein>
    <submittedName>
        <fullName evidence="1">Uncharacterized protein</fullName>
    </submittedName>
</protein>
<accession>A0A397IE27</accession>